<evidence type="ECO:0000313" key="10">
    <source>
        <dbReference type="EMBL" id="MDT8331033.1"/>
    </source>
</evidence>
<evidence type="ECO:0000313" key="11">
    <source>
        <dbReference type="Proteomes" id="UP001258945"/>
    </source>
</evidence>
<dbReference type="NCBIfam" id="TIGR00313">
    <property type="entry name" value="cobQ"/>
    <property type="match status" value="1"/>
</dbReference>
<dbReference type="NCBIfam" id="NF001989">
    <property type="entry name" value="PRK00784.1"/>
    <property type="match status" value="1"/>
</dbReference>
<dbReference type="EMBL" id="JAVVDO010000010">
    <property type="protein sequence ID" value="MDT8331033.1"/>
    <property type="molecule type" value="Genomic_DNA"/>
</dbReference>
<dbReference type="SUPFAM" id="SSF52540">
    <property type="entry name" value="P-loop containing nucleoside triphosphate hydrolases"/>
    <property type="match status" value="1"/>
</dbReference>
<proteinExistence type="inferred from homology"/>
<reference evidence="10 11" key="1">
    <citation type="journal article" date="2019" name="Microb. Pathog.">
        <title>Comparison of VITEK 2, MALDI-TOF MS, 16S rRNA gene sequencing, and whole-genome sequencing for identification of Roseomonas mucosa.</title>
        <authorList>
            <person name="Rudolph W.W."/>
            <person name="Gunzer F."/>
            <person name="Trauth M."/>
            <person name="Bunk B."/>
            <person name="Bigge R."/>
            <person name="Schrottner P."/>
        </authorList>
    </citation>
    <scope>NUCLEOTIDE SEQUENCE [LARGE SCALE GENOMIC DNA]</scope>
    <source>
        <strain evidence="10 11">DSM 103800</strain>
    </source>
</reference>
<feature type="domain" description="CobQ/CobB/MinD/ParA nucleotide binding" evidence="8">
    <location>
        <begin position="5"/>
        <end position="237"/>
    </location>
</feature>
<dbReference type="InterPro" id="IPR002586">
    <property type="entry name" value="CobQ/CobB/MinD/ParA_Nub-bd_dom"/>
</dbReference>
<dbReference type="CDD" id="cd01750">
    <property type="entry name" value="GATase1_CobQ"/>
    <property type="match status" value="1"/>
</dbReference>
<evidence type="ECO:0000259" key="8">
    <source>
        <dbReference type="Pfam" id="PF01656"/>
    </source>
</evidence>
<dbReference type="PANTHER" id="PTHR21343:SF1">
    <property type="entry name" value="COBYRIC ACID SYNTHASE"/>
    <property type="match status" value="1"/>
</dbReference>
<accession>A0ABU3MDM6</accession>
<feature type="active site" evidence="7">
    <location>
        <position position="435"/>
    </location>
</feature>
<dbReference type="SUPFAM" id="SSF52317">
    <property type="entry name" value="Class I glutamine amidotransferase-like"/>
    <property type="match status" value="1"/>
</dbReference>
<comment type="caution">
    <text evidence="10">The sequence shown here is derived from an EMBL/GenBank/DDBJ whole genome shotgun (WGS) entry which is preliminary data.</text>
</comment>
<dbReference type="InterPro" id="IPR033949">
    <property type="entry name" value="CobQ_GATase1"/>
</dbReference>
<dbReference type="PANTHER" id="PTHR21343">
    <property type="entry name" value="DETHIOBIOTIN SYNTHETASE"/>
    <property type="match status" value="1"/>
</dbReference>
<evidence type="ECO:0000259" key="9">
    <source>
        <dbReference type="Pfam" id="PF07685"/>
    </source>
</evidence>
<dbReference type="PROSITE" id="PS51274">
    <property type="entry name" value="GATASE_COBBQ"/>
    <property type="match status" value="1"/>
</dbReference>
<evidence type="ECO:0000256" key="2">
    <source>
        <dbReference type="ARBA" id="ARBA00006205"/>
    </source>
</evidence>
<evidence type="ECO:0000256" key="4">
    <source>
        <dbReference type="ARBA" id="ARBA00022573"/>
    </source>
</evidence>
<evidence type="ECO:0000256" key="5">
    <source>
        <dbReference type="ARBA" id="ARBA00022962"/>
    </source>
</evidence>
<keyword evidence="4 7" id="KW-0169">Cobalamin biosynthesis</keyword>
<comment type="function">
    <text evidence="6 7">Catalyzes amidations at positions B, D, E, and G on adenosylcobyrinic A,C-diamide. NH(2) groups are provided by glutamine, and one molecule of ATP is hydrogenolyzed for each amidation.</text>
</comment>
<dbReference type="Gene3D" id="3.40.50.880">
    <property type="match status" value="1"/>
</dbReference>
<dbReference type="Gene3D" id="3.40.50.300">
    <property type="entry name" value="P-loop containing nucleotide triphosphate hydrolases"/>
    <property type="match status" value="1"/>
</dbReference>
<dbReference type="Pfam" id="PF07685">
    <property type="entry name" value="GATase_3"/>
    <property type="match status" value="1"/>
</dbReference>
<dbReference type="Proteomes" id="UP001258945">
    <property type="component" value="Unassembled WGS sequence"/>
</dbReference>
<sequence length="491" mass="51126">MSVALMFQGTGSSVGKSLLVAGLARLFAQRGLRVRPFKPQNMSNNAAVTADGGEIGRAQALQARAAGVAPSVHMNPVLLKPQSETGSQVVVQGHVLATARAREYQAMKPQLMPHVLDSFARLRAEADLVLVEGAGSASEINLRAGDIANMGFARATGTPVVLVGDIDRGGVIASLVGTQAVLPPEDAAMIRGFLVNRMRGDPTLFEAGMRAIAERTGWAPLGLVPFTDAARRLPAEDAQDLFTALGAAPRNPGAPLRIAVPVLPCISNFDDLDPLAAEPGVELLLLRRGTPLPGDCALVVLPGSKATIADLAVLREEGWDIDILAHRRRGGRVLGLCGGYQMLGRRIEDPLGIEGPPGGVAGLGLLDVSTVLTREKRLSPAGGVTLAEGAPFAGYEMHMGRTEGPDAANPLLRLDDGRLDGAVSADGLVSGTYVHGLFGDDAQRAAWLGRLGLAAAPRRHEAGVEAALDALAAHLARHVDVEALLRIAGRA</sequence>
<dbReference type="InterPro" id="IPR029062">
    <property type="entry name" value="Class_I_gatase-like"/>
</dbReference>
<evidence type="ECO:0000256" key="6">
    <source>
        <dbReference type="ARBA" id="ARBA00025166"/>
    </source>
</evidence>
<name>A0ABU3MDM6_9PROT</name>
<gene>
    <name evidence="7" type="primary">cobQ</name>
    <name evidence="10" type="ORF">RQ831_08190</name>
</gene>
<protein>
    <recommendedName>
        <fullName evidence="3 7">Cobyric acid synthase</fullName>
    </recommendedName>
</protein>
<dbReference type="HAMAP" id="MF_00028">
    <property type="entry name" value="CobQ"/>
    <property type="match status" value="1"/>
</dbReference>
<dbReference type="InterPro" id="IPR027417">
    <property type="entry name" value="P-loop_NTPase"/>
</dbReference>
<evidence type="ECO:0000256" key="1">
    <source>
        <dbReference type="ARBA" id="ARBA00004953"/>
    </source>
</evidence>
<comment type="pathway">
    <text evidence="1 7">Cofactor biosynthesis; adenosylcobalamin biosynthesis.</text>
</comment>
<dbReference type="RefSeq" id="WP_314281674.1">
    <property type="nucleotide sequence ID" value="NZ_JAVVDO010000010.1"/>
</dbReference>
<keyword evidence="11" id="KW-1185">Reference proteome</keyword>
<feature type="active site" description="Nucleophile" evidence="7">
    <location>
        <position position="337"/>
    </location>
</feature>
<organism evidence="10 11">
    <name type="scientific">Roseomonas gilardii</name>
    <dbReference type="NCBI Taxonomy" id="257708"/>
    <lineage>
        <taxon>Bacteria</taxon>
        <taxon>Pseudomonadati</taxon>
        <taxon>Pseudomonadota</taxon>
        <taxon>Alphaproteobacteria</taxon>
        <taxon>Acetobacterales</taxon>
        <taxon>Roseomonadaceae</taxon>
        <taxon>Roseomonas</taxon>
    </lineage>
</organism>
<comment type="similarity">
    <text evidence="2 7">Belongs to the CobB/CobQ family. CobQ subfamily.</text>
</comment>
<keyword evidence="5 7" id="KW-0315">Glutamine amidotransferase</keyword>
<dbReference type="Pfam" id="PF01656">
    <property type="entry name" value="CbiA"/>
    <property type="match status" value="1"/>
</dbReference>
<dbReference type="InterPro" id="IPR004459">
    <property type="entry name" value="CobQ_synth"/>
</dbReference>
<dbReference type="InterPro" id="IPR011698">
    <property type="entry name" value="GATase_3"/>
</dbReference>
<evidence type="ECO:0000256" key="3">
    <source>
        <dbReference type="ARBA" id="ARBA00019833"/>
    </source>
</evidence>
<feature type="domain" description="CobB/CobQ-like glutamine amidotransferase" evidence="9">
    <location>
        <begin position="257"/>
        <end position="441"/>
    </location>
</feature>
<evidence type="ECO:0000256" key="7">
    <source>
        <dbReference type="HAMAP-Rule" id="MF_00028"/>
    </source>
</evidence>